<dbReference type="AlphaFoldDB" id="A0A3N4E6N1"/>
<dbReference type="Proteomes" id="UP000278855">
    <property type="component" value="Unassembled WGS sequence"/>
</dbReference>
<dbReference type="InterPro" id="IPR001845">
    <property type="entry name" value="HTH_ArsR_DNA-bd_dom"/>
</dbReference>
<dbReference type="InterPro" id="IPR036196">
    <property type="entry name" value="Ptyr_pPase_sf"/>
</dbReference>
<protein>
    <submittedName>
        <fullName evidence="4">ArsR family transcriptional regulator</fullName>
    </submittedName>
</protein>
<dbReference type="Proteomes" id="UP000273778">
    <property type="component" value="Chromosome"/>
</dbReference>
<dbReference type="CDD" id="cd16345">
    <property type="entry name" value="LMWP_ArsC"/>
    <property type="match status" value="1"/>
</dbReference>
<evidence type="ECO:0000259" key="2">
    <source>
        <dbReference type="PROSITE" id="PS50987"/>
    </source>
</evidence>
<dbReference type="SUPFAM" id="SSF46785">
    <property type="entry name" value="Winged helix' DNA-binding domain"/>
    <property type="match status" value="1"/>
</dbReference>
<dbReference type="PRINTS" id="PR00778">
    <property type="entry name" value="HTHARSR"/>
</dbReference>
<dbReference type="PROSITE" id="PS50987">
    <property type="entry name" value="HTH_ARSR_2"/>
    <property type="match status" value="1"/>
</dbReference>
<accession>A0A3N4E6N1</accession>
<proteinExistence type="predicted"/>
<gene>
    <name evidence="4" type="ORF">EGC77_11270</name>
    <name evidence="3" type="ORF">EGC80_04665</name>
</gene>
<evidence type="ECO:0000313" key="5">
    <source>
        <dbReference type="Proteomes" id="UP000273778"/>
    </source>
</evidence>
<dbReference type="PANTHER" id="PTHR43428:SF1">
    <property type="entry name" value="ARSENATE REDUCTASE"/>
    <property type="match status" value="1"/>
</dbReference>
<sequence>MPPMKKKTVLFLCSGNSARSQMAEALLRSKASDQFDVFSAGTQPEDIDSRAIEAIARFGVDTGGLVSKNVQTFAGKTFDYVITLCDKANTECRRFPGAGKQLAWDFPDPKSRAGHQPFSSTLAELNNRLSMFLLVENNVTAKAKTTAEVTAKVDVIGANETPPEVFADVDPIAFYKCLTDDIRLKSLMLTHYHGELCVCELMEALNEDSQPKVSRNLALLKKAAIISDRKNGQWVFYRINPNLPLWAKSVIAATTENNIGLIMAHLQRLDIMQNRPNKVSFCR</sequence>
<dbReference type="Pfam" id="PF01022">
    <property type="entry name" value="HTH_5"/>
    <property type="match status" value="1"/>
</dbReference>
<dbReference type="GO" id="GO:0046685">
    <property type="term" value="P:response to arsenic-containing substance"/>
    <property type="evidence" value="ECO:0007669"/>
    <property type="project" value="UniProtKB-KW"/>
</dbReference>
<evidence type="ECO:0000313" key="6">
    <source>
        <dbReference type="Proteomes" id="UP000278855"/>
    </source>
</evidence>
<evidence type="ECO:0000313" key="4">
    <source>
        <dbReference type="EMBL" id="RPA32587.1"/>
    </source>
</evidence>
<dbReference type="Pfam" id="PF01451">
    <property type="entry name" value="LMWPc"/>
    <property type="match status" value="1"/>
</dbReference>
<feature type="domain" description="HTH arsR-type" evidence="2">
    <location>
        <begin position="163"/>
        <end position="258"/>
    </location>
</feature>
<dbReference type="PANTHER" id="PTHR43428">
    <property type="entry name" value="ARSENATE REDUCTASE"/>
    <property type="match status" value="1"/>
</dbReference>
<keyword evidence="1" id="KW-0059">Arsenical resistance</keyword>
<dbReference type="SMART" id="SM00418">
    <property type="entry name" value="HTH_ARSR"/>
    <property type="match status" value="1"/>
</dbReference>
<dbReference type="SUPFAM" id="SSF52788">
    <property type="entry name" value="Phosphotyrosine protein phosphatases I"/>
    <property type="match status" value="1"/>
</dbReference>
<name>A0A3N4E6N1_9GAMM</name>
<dbReference type="InterPro" id="IPR036388">
    <property type="entry name" value="WH-like_DNA-bd_sf"/>
</dbReference>
<dbReference type="KEGG" id="spsr:EGC80_04665"/>
<evidence type="ECO:0000313" key="3">
    <source>
        <dbReference type="EMBL" id="AZG37380.1"/>
    </source>
</evidence>
<dbReference type="OrthoDB" id="9793058at2"/>
<dbReference type="EMBL" id="RKKB01000003">
    <property type="protein sequence ID" value="RPA32587.1"/>
    <property type="molecule type" value="Genomic_DNA"/>
</dbReference>
<evidence type="ECO:0000256" key="1">
    <source>
        <dbReference type="ARBA" id="ARBA00022849"/>
    </source>
</evidence>
<dbReference type="InterPro" id="IPR023485">
    <property type="entry name" value="Ptyr_pPase"/>
</dbReference>
<dbReference type="InterPro" id="IPR036390">
    <property type="entry name" value="WH_DNA-bd_sf"/>
</dbReference>
<keyword evidence="5" id="KW-1185">Reference proteome</keyword>
<organism evidence="4 6">
    <name type="scientific">Shewanella psychromarinicola</name>
    <dbReference type="NCBI Taxonomy" id="2487742"/>
    <lineage>
        <taxon>Bacteria</taxon>
        <taxon>Pseudomonadati</taxon>
        <taxon>Pseudomonadota</taxon>
        <taxon>Gammaproteobacteria</taxon>
        <taxon>Alteromonadales</taxon>
        <taxon>Shewanellaceae</taxon>
        <taxon>Shewanella</taxon>
    </lineage>
</organism>
<dbReference type="EMBL" id="CP034073">
    <property type="protein sequence ID" value="AZG37380.1"/>
    <property type="molecule type" value="Genomic_DNA"/>
</dbReference>
<dbReference type="Gene3D" id="3.40.50.2300">
    <property type="match status" value="1"/>
</dbReference>
<reference evidence="6" key="2">
    <citation type="submission" date="2018-11" db="EMBL/GenBank/DDBJ databases">
        <title>Shewanella sp. R106.</title>
        <authorList>
            <person name="Hwang Y.J."/>
            <person name="Hwang C.Y."/>
        </authorList>
    </citation>
    <scope>NUCLEOTIDE SEQUENCE [LARGE SCALE GENOMIC DNA]</scope>
    <source>
        <strain evidence="6">R106</strain>
    </source>
</reference>
<dbReference type="CDD" id="cd00090">
    <property type="entry name" value="HTH_ARSR"/>
    <property type="match status" value="1"/>
</dbReference>
<dbReference type="Gene3D" id="1.10.10.10">
    <property type="entry name" value="Winged helix-like DNA-binding domain superfamily/Winged helix DNA-binding domain"/>
    <property type="match status" value="1"/>
</dbReference>
<dbReference type="NCBIfam" id="NF033788">
    <property type="entry name" value="HTH_metalloreg"/>
    <property type="match status" value="1"/>
</dbReference>
<dbReference type="InterPro" id="IPR011991">
    <property type="entry name" value="ArsR-like_HTH"/>
</dbReference>
<dbReference type="GO" id="GO:0003700">
    <property type="term" value="F:DNA-binding transcription factor activity"/>
    <property type="evidence" value="ECO:0007669"/>
    <property type="project" value="InterPro"/>
</dbReference>
<reference evidence="4" key="3">
    <citation type="submission" date="2018-11" db="EMBL/GenBank/DDBJ databases">
        <authorList>
            <person name="Hwang Y.J."/>
            <person name="Hwang C.Y."/>
        </authorList>
    </citation>
    <scope>NUCLEOTIDE SEQUENCE</scope>
    <source>
        <strain evidence="4">R106</strain>
    </source>
</reference>
<dbReference type="SMART" id="SM00226">
    <property type="entry name" value="LMWPc"/>
    <property type="match status" value="1"/>
</dbReference>
<reference evidence="3 5" key="1">
    <citation type="submission" date="2018-11" db="EMBL/GenBank/DDBJ databases">
        <title>Shewanella sp. M2.</title>
        <authorList>
            <person name="Hwang Y.J."/>
            <person name="Hwang C.Y."/>
        </authorList>
    </citation>
    <scope>NUCLEOTIDE SEQUENCE [LARGE SCALE GENOMIC DNA]</scope>
    <source>
        <strain evidence="3 5">M2</strain>
    </source>
</reference>